<accession>A0ABM8D0X3</accession>
<feature type="domain" description="HTH tetR-type" evidence="5">
    <location>
        <begin position="6"/>
        <end position="66"/>
    </location>
</feature>
<dbReference type="PRINTS" id="PR00455">
    <property type="entry name" value="HTHTETR"/>
</dbReference>
<dbReference type="PANTHER" id="PTHR47506">
    <property type="entry name" value="TRANSCRIPTIONAL REGULATORY PROTEIN"/>
    <property type="match status" value="1"/>
</dbReference>
<name>A0ABM8D0X3_9NOCA</name>
<keyword evidence="1" id="KW-0805">Transcription regulation</keyword>
<sequence length="191" mass="20990">MGRPRNFDPDTVVERAMEAFWTHGYANTSPAQLADATGIGKGSLYHAFGSKRALFDRALDRYDRLGVELAADILTRPGTTRECVAAFLRGMVDADLAQPVRRGCLAVNTAMELAGHDAEITRAVRTMQDHVMAALEARIDQGRRDGDVRADTDPREMAEFLMNTIVGLRVMAKTYDAPTLHRIIDTALTGL</sequence>
<evidence type="ECO:0000313" key="7">
    <source>
        <dbReference type="Proteomes" id="UP001317870"/>
    </source>
</evidence>
<evidence type="ECO:0000256" key="3">
    <source>
        <dbReference type="ARBA" id="ARBA00023163"/>
    </source>
</evidence>
<dbReference type="Gene3D" id="1.10.357.10">
    <property type="entry name" value="Tetracycline Repressor, domain 2"/>
    <property type="match status" value="1"/>
</dbReference>
<keyword evidence="2 4" id="KW-0238">DNA-binding</keyword>
<dbReference type="RefSeq" id="WP_281873939.1">
    <property type="nucleotide sequence ID" value="NZ_AP026978.1"/>
</dbReference>
<gene>
    <name evidence="6" type="ORF">IFM12276_39870</name>
</gene>
<evidence type="ECO:0000256" key="1">
    <source>
        <dbReference type="ARBA" id="ARBA00023015"/>
    </source>
</evidence>
<dbReference type="InterPro" id="IPR001647">
    <property type="entry name" value="HTH_TetR"/>
</dbReference>
<dbReference type="Pfam" id="PF16925">
    <property type="entry name" value="TetR_C_13"/>
    <property type="match status" value="1"/>
</dbReference>
<dbReference type="PROSITE" id="PS50977">
    <property type="entry name" value="HTH_TETR_2"/>
    <property type="match status" value="1"/>
</dbReference>
<dbReference type="Gene3D" id="1.10.10.60">
    <property type="entry name" value="Homeodomain-like"/>
    <property type="match status" value="1"/>
</dbReference>
<dbReference type="InterPro" id="IPR011075">
    <property type="entry name" value="TetR_C"/>
</dbReference>
<evidence type="ECO:0000313" key="6">
    <source>
        <dbReference type="EMBL" id="BDU00959.1"/>
    </source>
</evidence>
<dbReference type="SUPFAM" id="SSF48498">
    <property type="entry name" value="Tetracyclin repressor-like, C-terminal domain"/>
    <property type="match status" value="1"/>
</dbReference>
<feature type="DNA-binding region" description="H-T-H motif" evidence="4">
    <location>
        <begin position="29"/>
        <end position="48"/>
    </location>
</feature>
<dbReference type="Pfam" id="PF00440">
    <property type="entry name" value="TetR_N"/>
    <property type="match status" value="1"/>
</dbReference>
<organism evidence="6 7">
    <name type="scientific">Nocardia sputorum</name>
    <dbReference type="NCBI Taxonomy" id="2984338"/>
    <lineage>
        <taxon>Bacteria</taxon>
        <taxon>Bacillati</taxon>
        <taxon>Actinomycetota</taxon>
        <taxon>Actinomycetes</taxon>
        <taxon>Mycobacteriales</taxon>
        <taxon>Nocardiaceae</taxon>
        <taxon>Nocardia</taxon>
    </lineage>
</organism>
<dbReference type="PANTHER" id="PTHR47506:SF1">
    <property type="entry name" value="HTH-TYPE TRANSCRIPTIONAL REGULATOR YJDC"/>
    <property type="match status" value="1"/>
</dbReference>
<protein>
    <submittedName>
        <fullName evidence="6">TetR family transcriptional regulator</fullName>
    </submittedName>
</protein>
<dbReference type="EMBL" id="AP026978">
    <property type="protein sequence ID" value="BDU00959.1"/>
    <property type="molecule type" value="Genomic_DNA"/>
</dbReference>
<dbReference type="Proteomes" id="UP001317870">
    <property type="component" value="Chromosome"/>
</dbReference>
<keyword evidence="7" id="KW-1185">Reference proteome</keyword>
<dbReference type="InterPro" id="IPR036271">
    <property type="entry name" value="Tet_transcr_reg_TetR-rel_C_sf"/>
</dbReference>
<dbReference type="InterPro" id="IPR009057">
    <property type="entry name" value="Homeodomain-like_sf"/>
</dbReference>
<keyword evidence="3" id="KW-0804">Transcription</keyword>
<reference evidence="6 7" key="1">
    <citation type="submission" date="2022-11" db="EMBL/GenBank/DDBJ databases">
        <title>Genome Sequencing of Nocardia sp. ON39_IFM12276 and assembly.</title>
        <authorList>
            <person name="Shimojima M."/>
            <person name="Toyokawa M."/>
            <person name="Uesaka K."/>
        </authorList>
    </citation>
    <scope>NUCLEOTIDE SEQUENCE [LARGE SCALE GENOMIC DNA]</scope>
    <source>
        <strain evidence="6 7">IFM 12276</strain>
    </source>
</reference>
<evidence type="ECO:0000256" key="2">
    <source>
        <dbReference type="ARBA" id="ARBA00023125"/>
    </source>
</evidence>
<evidence type="ECO:0000259" key="5">
    <source>
        <dbReference type="PROSITE" id="PS50977"/>
    </source>
</evidence>
<dbReference type="SUPFAM" id="SSF46689">
    <property type="entry name" value="Homeodomain-like"/>
    <property type="match status" value="1"/>
</dbReference>
<proteinExistence type="predicted"/>
<evidence type="ECO:0000256" key="4">
    <source>
        <dbReference type="PROSITE-ProRule" id="PRU00335"/>
    </source>
</evidence>